<keyword evidence="3" id="KW-0663">Pyridoxal phosphate</keyword>
<dbReference type="GO" id="GO:0030170">
    <property type="term" value="F:pyridoxal phosphate binding"/>
    <property type="evidence" value="ECO:0007669"/>
    <property type="project" value="InterPro"/>
</dbReference>
<sequence>MAESRLAAQNVVNASKRIAGHVYRTPLQRALWLEKYTGAKESRVFLKLESEQVTGSFKARGAMNKVMCLTEEEKAKGVITASTGNHALAVTHAAQESAGNLKFEIVLPNTASAAKVELLKALGAPVRFFGDDCLLAEEEAIRISKTTGQVYVSPYNDKDVLAGQGTLAVEILEQLGDGTKLDAIFVPVGGGGLISGVASYIKSVSPETKVYGCNPKNDAHMARSVAAGELIDVDSYTENGGVTLSEGTAGAVEQGSITFPICQQTVDEWMELTEEEIGLAVTEMLDKHHKAIEGAAGLGIAAYKRKAKELAGKNVAIVLCGGNVKASMIRDVLNKYL</sequence>
<organism evidence="6">
    <name type="scientific">Mucochytrium quahogii</name>
    <dbReference type="NCBI Taxonomy" id="96639"/>
    <lineage>
        <taxon>Eukaryota</taxon>
        <taxon>Sar</taxon>
        <taxon>Stramenopiles</taxon>
        <taxon>Bigyra</taxon>
        <taxon>Labyrinthulomycetes</taxon>
        <taxon>Thraustochytrida</taxon>
        <taxon>Thraustochytriidae</taxon>
        <taxon>Mucochytrium</taxon>
    </lineage>
</organism>
<keyword evidence="4" id="KW-0456">Lyase</keyword>
<dbReference type="PANTHER" id="PTHR48078">
    <property type="entry name" value="THREONINE DEHYDRATASE, MITOCHONDRIAL-RELATED"/>
    <property type="match status" value="1"/>
</dbReference>
<dbReference type="CDD" id="cd01562">
    <property type="entry name" value="Thr-dehyd"/>
    <property type="match status" value="1"/>
</dbReference>
<comment type="cofactor">
    <cofactor evidence="1">
        <name>pyridoxal 5'-phosphate</name>
        <dbReference type="ChEBI" id="CHEBI:597326"/>
    </cofactor>
</comment>
<dbReference type="PANTHER" id="PTHR48078:SF6">
    <property type="entry name" value="L-THREONINE DEHYDRATASE CATABOLIC TDCB"/>
    <property type="match status" value="1"/>
</dbReference>
<gene>
    <name evidence="6" type="ORF">QSP1433_LOCUS6583</name>
    <name evidence="7" type="ORF">QSP1433_LOCUS6585</name>
</gene>
<dbReference type="InterPro" id="IPR050147">
    <property type="entry name" value="Ser/Thr_Dehydratase"/>
</dbReference>
<dbReference type="EMBL" id="HBHK01010537">
    <property type="protein sequence ID" value="CAD9679535.1"/>
    <property type="molecule type" value="Transcribed_RNA"/>
</dbReference>
<dbReference type="EMBL" id="HBHK01010535">
    <property type="protein sequence ID" value="CAD9679530.1"/>
    <property type="molecule type" value="Transcribed_RNA"/>
</dbReference>
<dbReference type="FunFam" id="3.40.50.1100:FF:000005">
    <property type="entry name" value="Threonine dehydratase catabolic"/>
    <property type="match status" value="1"/>
</dbReference>
<evidence type="ECO:0000256" key="2">
    <source>
        <dbReference type="ARBA" id="ARBA00010869"/>
    </source>
</evidence>
<dbReference type="GO" id="GO:0006567">
    <property type="term" value="P:L-threonine catabolic process"/>
    <property type="evidence" value="ECO:0007669"/>
    <property type="project" value="TreeGrafter"/>
</dbReference>
<evidence type="ECO:0000259" key="5">
    <source>
        <dbReference type="Pfam" id="PF00291"/>
    </source>
</evidence>
<reference evidence="6" key="1">
    <citation type="submission" date="2021-01" db="EMBL/GenBank/DDBJ databases">
        <authorList>
            <person name="Corre E."/>
            <person name="Pelletier E."/>
            <person name="Niang G."/>
            <person name="Scheremetjew M."/>
            <person name="Finn R."/>
            <person name="Kale V."/>
            <person name="Holt S."/>
            <person name="Cochrane G."/>
            <person name="Meng A."/>
            <person name="Brown T."/>
            <person name="Cohen L."/>
        </authorList>
    </citation>
    <scope>NUCLEOTIDE SEQUENCE</scope>
    <source>
        <strain evidence="6">NY070348D</strain>
    </source>
</reference>
<dbReference type="GO" id="GO:0004794">
    <property type="term" value="F:threonine deaminase activity"/>
    <property type="evidence" value="ECO:0007669"/>
    <property type="project" value="TreeGrafter"/>
</dbReference>
<evidence type="ECO:0000256" key="4">
    <source>
        <dbReference type="ARBA" id="ARBA00023239"/>
    </source>
</evidence>
<evidence type="ECO:0000256" key="3">
    <source>
        <dbReference type="ARBA" id="ARBA00022898"/>
    </source>
</evidence>
<dbReference type="GO" id="GO:0006565">
    <property type="term" value="P:L-serine catabolic process"/>
    <property type="evidence" value="ECO:0007669"/>
    <property type="project" value="TreeGrafter"/>
</dbReference>
<protein>
    <recommendedName>
        <fullName evidence="5">Tryptophan synthase beta chain-like PALP domain-containing protein</fullName>
    </recommendedName>
</protein>
<dbReference type="Pfam" id="PF00291">
    <property type="entry name" value="PALP"/>
    <property type="match status" value="1"/>
</dbReference>
<evidence type="ECO:0000313" key="7">
    <source>
        <dbReference type="EMBL" id="CAD9679535.1"/>
    </source>
</evidence>
<dbReference type="InterPro" id="IPR000634">
    <property type="entry name" value="Ser/Thr_deHydtase_PyrdxlP-BS"/>
</dbReference>
<name>A0A7S2RSJ5_9STRA</name>
<evidence type="ECO:0000256" key="1">
    <source>
        <dbReference type="ARBA" id="ARBA00001933"/>
    </source>
</evidence>
<comment type="similarity">
    <text evidence="2">Belongs to the serine/threonine dehydratase family.</text>
</comment>
<dbReference type="GO" id="GO:0009097">
    <property type="term" value="P:isoleucine biosynthetic process"/>
    <property type="evidence" value="ECO:0007669"/>
    <property type="project" value="TreeGrafter"/>
</dbReference>
<dbReference type="GO" id="GO:0003941">
    <property type="term" value="F:L-serine ammonia-lyase activity"/>
    <property type="evidence" value="ECO:0007669"/>
    <property type="project" value="TreeGrafter"/>
</dbReference>
<dbReference type="InterPro" id="IPR036052">
    <property type="entry name" value="TrpB-like_PALP_sf"/>
</dbReference>
<proteinExistence type="inferred from homology"/>
<dbReference type="AlphaFoldDB" id="A0A7S2RSJ5"/>
<feature type="domain" description="Tryptophan synthase beta chain-like PALP" evidence="5">
    <location>
        <begin position="19"/>
        <end position="321"/>
    </location>
</feature>
<dbReference type="SUPFAM" id="SSF53686">
    <property type="entry name" value="Tryptophan synthase beta subunit-like PLP-dependent enzymes"/>
    <property type="match status" value="1"/>
</dbReference>
<dbReference type="Gene3D" id="3.40.50.1100">
    <property type="match status" value="2"/>
</dbReference>
<accession>A0A7S2RSJ5</accession>
<dbReference type="PROSITE" id="PS00165">
    <property type="entry name" value="DEHYDRATASE_SER_THR"/>
    <property type="match status" value="1"/>
</dbReference>
<evidence type="ECO:0000313" key="6">
    <source>
        <dbReference type="EMBL" id="CAD9679530.1"/>
    </source>
</evidence>
<dbReference type="InterPro" id="IPR001926">
    <property type="entry name" value="TrpB-like_PALP"/>
</dbReference>